<dbReference type="InterPro" id="IPR052343">
    <property type="entry name" value="Retrotransposon-Effector_Assoc"/>
</dbReference>
<dbReference type="Proteomes" id="UP000325315">
    <property type="component" value="Unassembled WGS sequence"/>
</dbReference>
<dbReference type="OrthoDB" id="545196at2759"/>
<keyword evidence="2" id="KW-0695">RNA-directed DNA polymerase</keyword>
<feature type="domain" description="Reverse transcriptase" evidence="1">
    <location>
        <begin position="107"/>
        <end position="194"/>
    </location>
</feature>
<keyword evidence="2" id="KW-0808">Transferase</keyword>
<name>A0A5B6VQ09_9ROSI</name>
<dbReference type="AlphaFoldDB" id="A0A5B6VQ09"/>
<evidence type="ECO:0000313" key="3">
    <source>
        <dbReference type="Proteomes" id="UP000325315"/>
    </source>
</evidence>
<sequence>MFFHRFTSQRRRTNRIRGLQGEDERIIIEQGGSGNSDHILEGVRQCIMEEQNGILSSKYEQNEILAALKKMAPTKASGPDGTSLLEINCTHIVLIPRIANSTRLVHFQPISLCSVIYKIISKTVVNRFQKVLNNCIDEAQSAFVSGRQITNNILLAYEVLNAFKQKRTKRRGFFTLKLDMSKPFNKVEWMFLREVMLKNGFFN</sequence>
<organism evidence="2 3">
    <name type="scientific">Gossypium australe</name>
    <dbReference type="NCBI Taxonomy" id="47621"/>
    <lineage>
        <taxon>Eukaryota</taxon>
        <taxon>Viridiplantae</taxon>
        <taxon>Streptophyta</taxon>
        <taxon>Embryophyta</taxon>
        <taxon>Tracheophyta</taxon>
        <taxon>Spermatophyta</taxon>
        <taxon>Magnoliopsida</taxon>
        <taxon>eudicotyledons</taxon>
        <taxon>Gunneridae</taxon>
        <taxon>Pentapetalae</taxon>
        <taxon>rosids</taxon>
        <taxon>malvids</taxon>
        <taxon>Malvales</taxon>
        <taxon>Malvaceae</taxon>
        <taxon>Malvoideae</taxon>
        <taxon>Gossypium</taxon>
    </lineage>
</organism>
<evidence type="ECO:0000313" key="2">
    <source>
        <dbReference type="EMBL" id="KAA3471134.1"/>
    </source>
</evidence>
<proteinExistence type="predicted"/>
<dbReference type="PANTHER" id="PTHR46890">
    <property type="entry name" value="NON-LTR RETROLELEMENT REVERSE TRANSCRIPTASE-LIKE PROTEIN-RELATED"/>
    <property type="match status" value="1"/>
</dbReference>
<protein>
    <submittedName>
        <fullName evidence="2">Reverse transcriptase</fullName>
    </submittedName>
</protein>
<reference evidence="3" key="1">
    <citation type="journal article" date="2019" name="Plant Biotechnol. J.">
        <title>Genome sequencing of the Australian wild diploid species Gossypium australe highlights disease resistance and delayed gland morphogenesis.</title>
        <authorList>
            <person name="Cai Y."/>
            <person name="Cai X."/>
            <person name="Wang Q."/>
            <person name="Wang P."/>
            <person name="Zhang Y."/>
            <person name="Cai C."/>
            <person name="Xu Y."/>
            <person name="Wang K."/>
            <person name="Zhou Z."/>
            <person name="Wang C."/>
            <person name="Geng S."/>
            <person name="Li B."/>
            <person name="Dong Q."/>
            <person name="Hou Y."/>
            <person name="Wang H."/>
            <person name="Ai P."/>
            <person name="Liu Z."/>
            <person name="Yi F."/>
            <person name="Sun M."/>
            <person name="An G."/>
            <person name="Cheng J."/>
            <person name="Zhang Y."/>
            <person name="Shi Q."/>
            <person name="Xie Y."/>
            <person name="Shi X."/>
            <person name="Chang Y."/>
            <person name="Huang F."/>
            <person name="Chen Y."/>
            <person name="Hong S."/>
            <person name="Mi L."/>
            <person name="Sun Q."/>
            <person name="Zhang L."/>
            <person name="Zhou B."/>
            <person name="Peng R."/>
            <person name="Zhang X."/>
            <person name="Liu F."/>
        </authorList>
    </citation>
    <scope>NUCLEOTIDE SEQUENCE [LARGE SCALE GENOMIC DNA]</scope>
    <source>
        <strain evidence="3">cv. PA1801</strain>
    </source>
</reference>
<comment type="caution">
    <text evidence="2">The sequence shown here is derived from an EMBL/GenBank/DDBJ whole genome shotgun (WGS) entry which is preliminary data.</text>
</comment>
<dbReference type="EMBL" id="SMMG02000006">
    <property type="protein sequence ID" value="KAA3471134.1"/>
    <property type="molecule type" value="Genomic_DNA"/>
</dbReference>
<dbReference type="Pfam" id="PF00078">
    <property type="entry name" value="RVT_1"/>
    <property type="match status" value="1"/>
</dbReference>
<dbReference type="GO" id="GO:0003964">
    <property type="term" value="F:RNA-directed DNA polymerase activity"/>
    <property type="evidence" value="ECO:0007669"/>
    <property type="project" value="UniProtKB-KW"/>
</dbReference>
<dbReference type="InterPro" id="IPR000477">
    <property type="entry name" value="RT_dom"/>
</dbReference>
<keyword evidence="3" id="KW-1185">Reference proteome</keyword>
<keyword evidence="2" id="KW-0548">Nucleotidyltransferase</keyword>
<accession>A0A5B6VQ09</accession>
<dbReference type="PANTHER" id="PTHR46890:SF48">
    <property type="entry name" value="RNA-DIRECTED DNA POLYMERASE"/>
    <property type="match status" value="1"/>
</dbReference>
<gene>
    <name evidence="2" type="ORF">EPI10_016786</name>
</gene>
<evidence type="ECO:0000259" key="1">
    <source>
        <dbReference type="Pfam" id="PF00078"/>
    </source>
</evidence>